<dbReference type="Proteomes" id="UP001374584">
    <property type="component" value="Unassembled WGS sequence"/>
</dbReference>
<evidence type="ECO:0000256" key="6">
    <source>
        <dbReference type="ARBA" id="ARBA00023136"/>
    </source>
</evidence>
<feature type="repeat" description="ANK" evidence="7">
    <location>
        <begin position="127"/>
        <end position="159"/>
    </location>
</feature>
<dbReference type="Gene3D" id="1.25.40.20">
    <property type="entry name" value="Ankyrin repeat-containing domain"/>
    <property type="match status" value="1"/>
</dbReference>
<dbReference type="PROSITE" id="PS50088">
    <property type="entry name" value="ANK_REPEAT"/>
    <property type="match status" value="6"/>
</dbReference>
<keyword evidence="6 8" id="KW-0472">Membrane</keyword>
<dbReference type="InterPro" id="IPR026961">
    <property type="entry name" value="PGG_dom"/>
</dbReference>
<keyword evidence="11" id="KW-1185">Reference proteome</keyword>
<feature type="transmembrane region" description="Helical" evidence="8">
    <location>
        <begin position="747"/>
        <end position="766"/>
    </location>
</feature>
<dbReference type="SMART" id="SM00248">
    <property type="entry name" value="ANK"/>
    <property type="match status" value="8"/>
</dbReference>
<dbReference type="InterPro" id="IPR044849">
    <property type="entry name" value="CASTOR/POLLUX/SYM8-like"/>
</dbReference>
<feature type="repeat" description="ANK" evidence="7">
    <location>
        <begin position="92"/>
        <end position="128"/>
    </location>
</feature>
<dbReference type="Pfam" id="PF13962">
    <property type="entry name" value="PGG"/>
    <property type="match status" value="1"/>
</dbReference>
<dbReference type="EMBL" id="JAYMYR010000007">
    <property type="protein sequence ID" value="KAK7354891.1"/>
    <property type="molecule type" value="Genomic_DNA"/>
</dbReference>
<sequence length="1430" mass="158822">MEKQSSFRASTMEKQKSFRGFMEKQKSFRIAMEKQLSFIGSERKKSKESPGKRGDLPIHLAARAGNLSRVKEIIQNYSNCETKDLLAKQNLEGETPLYVASENGHALVVSEILKYLDLQTASIAARNGYDPFHIAAKQGHLEVLRELLHSFPNLAMTTDLSNSTALHTAASQGHIDVVNLLLESDSNLAKIARNNGKTVLHSAARMGHLEVVNALLNKDPSTGFRTDKKGQTALHMAVKGQNEEILLELVKPDPAVLHLEDNKGNTALHIATKKSRTQNVRRLLSMEGININSTNKAGETPLDVAEKFGSPELVSILRDAGAANSTDQGKPPNASKQLKQTVSDIKHDVQSQLQQTRQTGMRVQKIAKKLKKLHISGLNNAINSATVVAVLIATVAFAAIFTVPGQYVENKTDGFSLGQANIANNAAFLIFFVFDSLALFISLAVVVVQTSVVVIEQKAKKQLVFVINKLMWMACLFISIAFISLTYVVVGSHSRWLAIYATVIGSLIMLSTIGSMCYCVILHRMEETKLRTESRSFSMSHASDQEILNSEYKRIYRENRGKGRKMGGEFSPRPLKGYIVPSMSLDSETSGSGRDWFFPSPSFLRSSSSQYGHRFYSNSKPYTPPTLTRIRHRRRVKFPRTHTLTNDKPQVSDTENVKSSANSNLIFRSQSRFQFALVTLTIVFFLLLLLLLLRNAHLESQLTKLQGDILGLNLILHACHQLDTFNVTSSSSQDANPGLRDNFKRNLALFFSFILLFIPLIIFKYIDYVSKSIFSDNLSERVSLNKQLAYRVDVFLSVYPYAKPLVLLVATVLLILLGGLALFGVTTEDLAHCLWLSWTYVADSGNHASSQGIGPRLVAISISFGGMLIFAMMLGLVSDAISEKFDSLRKGKSEVVEQNHTLILGWSDKLGSLLNQLAIANESLGGGTVAVMAERDKEEMELDIAKMEFDFKGTSVICRSGSPLILADLKKVSVSKARAIIVLAEDGNADQSDARALRTVLSLTGVKEGLRGHIVVEMSDLDNEVLVKLVGGDLVETVVAHDVIGRLMIQCARQPGLAQIWEDILGFENCEFYIKRWPQLEGMQFEDVLISFPAAIPCGIKVAYSGKIILNPDDSYVLQEGDEILVIAEDDDTYAPASLPTVWRGSLPKDFVYPKSPERILLCGWRRDMEDMIMVLDASLAHGSELWMFNDVPEKEREKKLTDGGLDINRLENISLVNRDGNAVIRRHLESLPLESFDSILILADESVEDSAIQADSRSLATLLLIRDIQARRLPYVAMASQTHGGSFSKGSWIGEMKQASDKTVIISEILDPRTKNLLSMSGISDYVLSNELVSMALAMVAEDRQINDVLEELFAEEGNEMHIRPADPYLCEGEELSFYEIMLLARQRREIVIGYRLANAERAVINPPVKTDRRKWSLKDVFVVITEKE</sequence>
<accession>A0AAN9R140</accession>
<comment type="subcellular location">
    <subcellularLocation>
        <location evidence="2">Cell membrane</location>
        <topology evidence="2">Peripheral membrane protein</topology>
        <orientation evidence="2">Cytoplasmic side</orientation>
    </subcellularLocation>
    <subcellularLocation>
        <location evidence="1">Membrane</location>
        <topology evidence="1">Multi-pass membrane protein</topology>
    </subcellularLocation>
</comment>
<organism evidence="10 11">
    <name type="scientific">Phaseolus coccineus</name>
    <name type="common">Scarlet runner bean</name>
    <name type="synonym">Phaseolus multiflorus</name>
    <dbReference type="NCBI Taxonomy" id="3886"/>
    <lineage>
        <taxon>Eukaryota</taxon>
        <taxon>Viridiplantae</taxon>
        <taxon>Streptophyta</taxon>
        <taxon>Embryophyta</taxon>
        <taxon>Tracheophyta</taxon>
        <taxon>Spermatophyta</taxon>
        <taxon>Magnoliopsida</taxon>
        <taxon>eudicotyledons</taxon>
        <taxon>Gunneridae</taxon>
        <taxon>Pentapetalae</taxon>
        <taxon>rosids</taxon>
        <taxon>fabids</taxon>
        <taxon>Fabales</taxon>
        <taxon>Fabaceae</taxon>
        <taxon>Papilionoideae</taxon>
        <taxon>50 kb inversion clade</taxon>
        <taxon>NPAAA clade</taxon>
        <taxon>indigoferoid/millettioid clade</taxon>
        <taxon>Phaseoleae</taxon>
        <taxon>Phaseolus</taxon>
    </lineage>
</organism>
<gene>
    <name evidence="10" type="ORF">VNO80_20462</name>
</gene>
<protein>
    <recommendedName>
        <fullName evidence="9">RCK N-terminal domain-containing protein</fullName>
    </recommendedName>
</protein>
<evidence type="ECO:0000256" key="7">
    <source>
        <dbReference type="PROSITE-ProRule" id="PRU00023"/>
    </source>
</evidence>
<feature type="repeat" description="ANK" evidence="7">
    <location>
        <begin position="263"/>
        <end position="296"/>
    </location>
</feature>
<feature type="transmembrane region" description="Helical" evidence="8">
    <location>
        <begin position="673"/>
        <end position="693"/>
    </location>
</feature>
<evidence type="ECO:0000313" key="11">
    <source>
        <dbReference type="Proteomes" id="UP001374584"/>
    </source>
</evidence>
<dbReference type="InterPro" id="IPR010420">
    <property type="entry name" value="CASTOR/POLLUX/SYM8_dom"/>
</dbReference>
<evidence type="ECO:0000256" key="3">
    <source>
        <dbReference type="ARBA" id="ARBA00008577"/>
    </source>
</evidence>
<evidence type="ECO:0000256" key="1">
    <source>
        <dbReference type="ARBA" id="ARBA00004141"/>
    </source>
</evidence>
<dbReference type="PROSITE" id="PS50297">
    <property type="entry name" value="ANK_REP_REGION"/>
    <property type="match status" value="4"/>
</dbReference>
<dbReference type="InterPro" id="IPR003148">
    <property type="entry name" value="RCK_N"/>
</dbReference>
<dbReference type="Pfam" id="PF06241">
    <property type="entry name" value="Castor_Poll_mid"/>
    <property type="match status" value="1"/>
</dbReference>
<keyword evidence="7" id="KW-0040">ANK repeat</keyword>
<name>A0AAN9R140_PHACN</name>
<feature type="repeat" description="ANK" evidence="7">
    <location>
        <begin position="195"/>
        <end position="227"/>
    </location>
</feature>
<evidence type="ECO:0000256" key="4">
    <source>
        <dbReference type="ARBA" id="ARBA00022692"/>
    </source>
</evidence>
<dbReference type="PANTHER" id="PTHR31563:SF1">
    <property type="entry name" value="ION CHANNEL CASTOR-RELATED"/>
    <property type="match status" value="1"/>
</dbReference>
<dbReference type="InterPro" id="IPR002110">
    <property type="entry name" value="Ankyrin_rpt"/>
</dbReference>
<feature type="transmembrane region" description="Helical" evidence="8">
    <location>
        <begin position="381"/>
        <end position="407"/>
    </location>
</feature>
<dbReference type="PANTHER" id="PTHR31563">
    <property type="entry name" value="ION CHANNEL POLLUX-RELATED"/>
    <property type="match status" value="1"/>
</dbReference>
<dbReference type="Gene3D" id="3.40.50.720">
    <property type="entry name" value="NAD(P)-binding Rossmann-like Domain"/>
    <property type="match status" value="2"/>
</dbReference>
<keyword evidence="4 8" id="KW-0812">Transmembrane</keyword>
<reference evidence="10 11" key="1">
    <citation type="submission" date="2024-01" db="EMBL/GenBank/DDBJ databases">
        <title>The genomes of 5 underutilized Papilionoideae crops provide insights into root nodulation and disease resistanc.</title>
        <authorList>
            <person name="Jiang F."/>
        </authorList>
    </citation>
    <scope>NUCLEOTIDE SEQUENCE [LARGE SCALE GENOMIC DNA]</scope>
    <source>
        <strain evidence="10">JINMINGXINNONG_FW02</strain>
        <tissue evidence="10">Leaves</tissue>
    </source>
</reference>
<feature type="domain" description="RCK N-terminal" evidence="9">
    <location>
        <begin position="1157"/>
        <end position="1329"/>
    </location>
</feature>
<dbReference type="InterPro" id="IPR036770">
    <property type="entry name" value="Ankyrin_rpt-contain_sf"/>
</dbReference>
<evidence type="ECO:0000256" key="5">
    <source>
        <dbReference type="ARBA" id="ARBA00022989"/>
    </source>
</evidence>
<dbReference type="GO" id="GO:0006813">
    <property type="term" value="P:potassium ion transport"/>
    <property type="evidence" value="ECO:0007669"/>
    <property type="project" value="InterPro"/>
</dbReference>
<comment type="caution">
    <text evidence="10">The sequence shown here is derived from an EMBL/GenBank/DDBJ whole genome shotgun (WGS) entry which is preliminary data.</text>
</comment>
<dbReference type="SUPFAM" id="SSF48403">
    <property type="entry name" value="Ankyrin repeat"/>
    <property type="match status" value="1"/>
</dbReference>
<feature type="transmembrane region" description="Helical" evidence="8">
    <location>
        <begin position="805"/>
        <end position="825"/>
    </location>
</feature>
<proteinExistence type="inferred from homology"/>
<keyword evidence="5 8" id="KW-1133">Transmembrane helix</keyword>
<dbReference type="PROSITE" id="PS51201">
    <property type="entry name" value="RCK_N"/>
    <property type="match status" value="2"/>
</dbReference>
<dbReference type="Pfam" id="PF12796">
    <property type="entry name" value="Ank_2"/>
    <property type="match status" value="2"/>
</dbReference>
<evidence type="ECO:0000256" key="2">
    <source>
        <dbReference type="ARBA" id="ARBA00004413"/>
    </source>
</evidence>
<evidence type="ECO:0000256" key="8">
    <source>
        <dbReference type="SAM" id="Phobius"/>
    </source>
</evidence>
<feature type="transmembrane region" description="Helical" evidence="8">
    <location>
        <begin position="496"/>
        <end position="521"/>
    </location>
</feature>
<feature type="transmembrane region" description="Helical" evidence="8">
    <location>
        <begin position="427"/>
        <end position="449"/>
    </location>
</feature>
<feature type="repeat" description="ANK" evidence="7">
    <location>
        <begin position="161"/>
        <end position="193"/>
    </location>
</feature>
<evidence type="ECO:0000259" key="9">
    <source>
        <dbReference type="PROSITE" id="PS51201"/>
    </source>
</evidence>
<feature type="domain" description="RCK N-terminal" evidence="9">
    <location>
        <begin position="898"/>
        <end position="1039"/>
    </location>
</feature>
<comment type="similarity">
    <text evidence="3">Belongs to the castor/pollux (TC 1.A.1.23) family.</text>
</comment>
<feature type="transmembrane region" description="Helical" evidence="8">
    <location>
        <begin position="470"/>
        <end position="490"/>
    </location>
</feature>
<feature type="repeat" description="ANK" evidence="7">
    <location>
        <begin position="53"/>
        <end position="85"/>
    </location>
</feature>
<dbReference type="GO" id="GO:0005886">
    <property type="term" value="C:plasma membrane"/>
    <property type="evidence" value="ECO:0007669"/>
    <property type="project" value="UniProtKB-SubCell"/>
</dbReference>
<evidence type="ECO:0000313" key="10">
    <source>
        <dbReference type="EMBL" id="KAK7354891.1"/>
    </source>
</evidence>